<dbReference type="Pfam" id="PF03060">
    <property type="entry name" value="NMO"/>
    <property type="match status" value="2"/>
</dbReference>
<evidence type="ECO:0000256" key="5">
    <source>
        <dbReference type="ARBA" id="ARBA00023002"/>
    </source>
</evidence>
<keyword evidence="5" id="KW-0560">Oxidoreductase</keyword>
<keyword evidence="6" id="KW-0223">Dioxygenase</keyword>
<evidence type="ECO:0000256" key="4">
    <source>
        <dbReference type="ARBA" id="ARBA00022643"/>
    </source>
</evidence>
<dbReference type="SUPFAM" id="SSF51412">
    <property type="entry name" value="Inosine monophosphate dehydrogenase (IMPDH)"/>
    <property type="match status" value="1"/>
</dbReference>
<name>A0A1C0YK32_9BACL</name>
<dbReference type="Proteomes" id="UP000093199">
    <property type="component" value="Unassembled WGS sequence"/>
</dbReference>
<dbReference type="Gene3D" id="3.20.20.70">
    <property type="entry name" value="Aldolase class I"/>
    <property type="match status" value="1"/>
</dbReference>
<dbReference type="RefSeq" id="WP_066543147.1">
    <property type="nucleotide sequence ID" value="NZ_MASJ01000003.1"/>
</dbReference>
<accession>A0A1C0YK32</accession>
<proteinExistence type="predicted"/>
<dbReference type="OrthoDB" id="9778912at2"/>
<dbReference type="AlphaFoldDB" id="A0A1C0YK32"/>
<evidence type="ECO:0000313" key="6">
    <source>
        <dbReference type="EMBL" id="OCS87545.1"/>
    </source>
</evidence>
<dbReference type="CDD" id="cd04730">
    <property type="entry name" value="NPD_like"/>
    <property type="match status" value="1"/>
</dbReference>
<evidence type="ECO:0000256" key="3">
    <source>
        <dbReference type="ARBA" id="ARBA00022630"/>
    </source>
</evidence>
<organism evidence="6 7">
    <name type="scientific">Caryophanon tenue</name>
    <dbReference type="NCBI Taxonomy" id="33978"/>
    <lineage>
        <taxon>Bacteria</taxon>
        <taxon>Bacillati</taxon>
        <taxon>Bacillota</taxon>
        <taxon>Bacilli</taxon>
        <taxon>Bacillales</taxon>
        <taxon>Caryophanaceae</taxon>
        <taxon>Caryophanon</taxon>
    </lineage>
</organism>
<reference evidence="6 7" key="1">
    <citation type="submission" date="2016-07" db="EMBL/GenBank/DDBJ databases">
        <title>Caryophanon tenue genome sequencing.</title>
        <authorList>
            <person name="Verma A."/>
            <person name="Pal Y."/>
            <person name="Krishnamurthi S."/>
        </authorList>
    </citation>
    <scope>NUCLEOTIDE SEQUENCE [LARGE SCALE GENOMIC DNA]</scope>
    <source>
        <strain evidence="6 7">DSM 14152</strain>
    </source>
</reference>
<keyword evidence="3" id="KW-0285">Flavoprotein</keyword>
<evidence type="ECO:0000313" key="7">
    <source>
        <dbReference type="Proteomes" id="UP000093199"/>
    </source>
</evidence>
<comment type="caution">
    <text evidence="6">The sequence shown here is derived from an EMBL/GenBank/DDBJ whole genome shotgun (WGS) entry which is preliminary data.</text>
</comment>
<dbReference type="STRING" id="33978.A6M13_09570"/>
<protein>
    <recommendedName>
        <fullName evidence="2">Probable nitronate monooxygenase</fullName>
    </recommendedName>
</protein>
<comment type="function">
    <text evidence="1">Nitronate monooxygenase that uses molecular oxygen to catalyze the oxidative denitrification of alkyl nitronates. Acts on propionate 3-nitronate (P3N), the presumed physiological substrate. Probably functions in the detoxification of P3N, a metabolic poison produced by plants and fungi as a defense mechanism.</text>
</comment>
<dbReference type="InterPro" id="IPR013785">
    <property type="entry name" value="Aldolase_TIM"/>
</dbReference>
<dbReference type="InterPro" id="IPR004136">
    <property type="entry name" value="NMO"/>
</dbReference>
<keyword evidence="7" id="KW-1185">Reference proteome</keyword>
<evidence type="ECO:0000256" key="1">
    <source>
        <dbReference type="ARBA" id="ARBA00003535"/>
    </source>
</evidence>
<sequence length="323" mass="34687">MNWSTKVTELLGIQYPIIQGGLAYLAYSELAAAVSNAGGLGQITAMSLRTPEELREEIRKTRALTDKPFGVNFAIGMHGQGYEPMVEVAAEENVAVVTMTGGNPAPIFDILKQSDAKKLVLVAARRQAQKAEELGADAVMVVGQEGGGHLGRDDVGTMVLIPQVVDSVSIPVIASGGIGDGRGWMAAQALGAEGIEMGTRFIATQECVHAIDRYKQALIDASENDTVVIKRSIGGPARALRNAFIDEILNIEATTPTYEALRDYISGEANTRYIYEGLDNGFGWAGQVTGLIKDIPTVDTLIRRMVAEAEAIRLKWGEVEIRK</sequence>
<keyword evidence="4" id="KW-0288">FMN</keyword>
<gene>
    <name evidence="6" type="ORF">A6M13_09570</name>
</gene>
<dbReference type="EMBL" id="MASJ01000003">
    <property type="protein sequence ID" value="OCS87545.1"/>
    <property type="molecule type" value="Genomic_DNA"/>
</dbReference>
<dbReference type="PANTHER" id="PTHR32332:SF20">
    <property type="entry name" value="2-NITROPROPANE DIOXYGENASE-LIKE PROTEIN"/>
    <property type="match status" value="1"/>
</dbReference>
<dbReference type="GO" id="GO:0018580">
    <property type="term" value="F:nitronate monooxygenase activity"/>
    <property type="evidence" value="ECO:0007669"/>
    <property type="project" value="InterPro"/>
</dbReference>
<dbReference type="PANTHER" id="PTHR32332">
    <property type="entry name" value="2-NITROPROPANE DIOXYGENASE"/>
    <property type="match status" value="1"/>
</dbReference>
<evidence type="ECO:0000256" key="2">
    <source>
        <dbReference type="ARBA" id="ARBA00013457"/>
    </source>
</evidence>
<dbReference type="GO" id="GO:0051213">
    <property type="term" value="F:dioxygenase activity"/>
    <property type="evidence" value="ECO:0007669"/>
    <property type="project" value="UniProtKB-KW"/>
</dbReference>